<keyword evidence="6" id="KW-1185">Reference proteome</keyword>
<protein>
    <submittedName>
        <fullName evidence="4">CheW protein</fullName>
    </submittedName>
    <submittedName>
        <fullName evidence="3">Chemotaxis protein CheW</fullName>
    </submittedName>
</protein>
<reference evidence="4" key="1">
    <citation type="submission" date="2016-10" db="EMBL/GenBank/DDBJ databases">
        <authorList>
            <person name="de Groot N.N."/>
        </authorList>
    </citation>
    <scope>NUCLEOTIDE SEQUENCE [LARGE SCALE GENOMIC DNA]</scope>
    <source>
        <strain evidence="4">CGMCC 1.12397</strain>
    </source>
</reference>
<dbReference type="Gene3D" id="2.40.50.180">
    <property type="entry name" value="CheA-289, Domain 4"/>
    <property type="match status" value="1"/>
</dbReference>
<proteinExistence type="predicted"/>
<evidence type="ECO:0000313" key="5">
    <source>
        <dbReference type="Proteomes" id="UP000199289"/>
    </source>
</evidence>
<dbReference type="PANTHER" id="PTHR22617">
    <property type="entry name" value="CHEMOTAXIS SENSOR HISTIDINE KINASE-RELATED"/>
    <property type="match status" value="1"/>
</dbReference>
<evidence type="ECO:0000313" key="3">
    <source>
        <dbReference type="EMBL" id="RDI70748.1"/>
    </source>
</evidence>
<dbReference type="Proteomes" id="UP000255421">
    <property type="component" value="Unassembled WGS sequence"/>
</dbReference>
<reference evidence="5" key="2">
    <citation type="submission" date="2016-10" db="EMBL/GenBank/DDBJ databases">
        <authorList>
            <person name="Varghese N."/>
            <person name="Submissions S."/>
        </authorList>
    </citation>
    <scope>NUCLEOTIDE SEQUENCE [LARGE SCALE GENOMIC DNA]</scope>
    <source>
        <strain evidence="5">CGMCC 1.12397</strain>
    </source>
</reference>
<dbReference type="PANTHER" id="PTHR22617:SF23">
    <property type="entry name" value="CHEMOTAXIS PROTEIN CHEW"/>
    <property type="match status" value="1"/>
</dbReference>
<name>A0A1H1BDN9_9EURY</name>
<gene>
    <name evidence="3" type="ORF">DWB78_02835</name>
    <name evidence="4" type="ORF">SAMN05216278_1754</name>
</gene>
<evidence type="ECO:0000259" key="2">
    <source>
        <dbReference type="PROSITE" id="PS50851"/>
    </source>
</evidence>
<dbReference type="GO" id="GO:0005829">
    <property type="term" value="C:cytosol"/>
    <property type="evidence" value="ECO:0007669"/>
    <property type="project" value="TreeGrafter"/>
</dbReference>
<organism evidence="4 5">
    <name type="scientific">Halopelagius longus</name>
    <dbReference type="NCBI Taxonomy" id="1236180"/>
    <lineage>
        <taxon>Archaea</taxon>
        <taxon>Methanobacteriati</taxon>
        <taxon>Methanobacteriota</taxon>
        <taxon>Stenosarchaea group</taxon>
        <taxon>Halobacteria</taxon>
        <taxon>Halobacteriales</taxon>
        <taxon>Haloferacaceae</taxon>
    </lineage>
</organism>
<dbReference type="Gene3D" id="2.30.30.40">
    <property type="entry name" value="SH3 Domains"/>
    <property type="match status" value="1"/>
</dbReference>
<dbReference type="GO" id="GO:0007165">
    <property type="term" value="P:signal transduction"/>
    <property type="evidence" value="ECO:0007669"/>
    <property type="project" value="InterPro"/>
</dbReference>
<dbReference type="SMART" id="SM00260">
    <property type="entry name" value="CheW"/>
    <property type="match status" value="1"/>
</dbReference>
<dbReference type="InterPro" id="IPR036061">
    <property type="entry name" value="CheW-like_dom_sf"/>
</dbReference>
<dbReference type="PROSITE" id="PS50851">
    <property type="entry name" value="CHEW"/>
    <property type="match status" value="1"/>
</dbReference>
<sequence length="165" mass="17822">MSQNTQAAGAGATTGAAADDTEEESTKEVQVLEFKLGGETYCVDIDYVSEIVDKGSLTAVPNAPHYVEGVMDLRGRTTSIINPKSLLNVDDDDDESKRIVIFDPGKFDDEAAIGWMVDEVYQVVRVGMDDVEEPPLEKDDAIEGVIKRDGELVIWISPVDAVASA</sequence>
<dbReference type="InterPro" id="IPR039315">
    <property type="entry name" value="CheW"/>
</dbReference>
<feature type="region of interest" description="Disordered" evidence="1">
    <location>
        <begin position="1"/>
        <end position="25"/>
    </location>
</feature>
<accession>A0A1H1BDN9</accession>
<evidence type="ECO:0000256" key="1">
    <source>
        <dbReference type="SAM" id="MobiDB-lite"/>
    </source>
</evidence>
<dbReference type="EMBL" id="QQST01000001">
    <property type="protein sequence ID" value="RDI70748.1"/>
    <property type="molecule type" value="Genomic_DNA"/>
</dbReference>
<dbReference type="RefSeq" id="WP_092535962.1">
    <property type="nucleotide sequence ID" value="NZ_FNKQ01000002.1"/>
</dbReference>
<evidence type="ECO:0000313" key="4">
    <source>
        <dbReference type="EMBL" id="SDQ50039.1"/>
    </source>
</evidence>
<dbReference type="OrthoDB" id="115049at2157"/>
<feature type="compositionally biased region" description="Low complexity" evidence="1">
    <location>
        <begin position="7"/>
        <end position="18"/>
    </location>
</feature>
<dbReference type="Pfam" id="PF01584">
    <property type="entry name" value="CheW"/>
    <property type="match status" value="1"/>
</dbReference>
<reference evidence="3 6" key="3">
    <citation type="submission" date="2018-07" db="EMBL/GenBank/DDBJ databases">
        <title>Genome sequence of extremly halophilic archaeon Halopelagius longus strain BC12-B1.</title>
        <authorList>
            <person name="Zhang X."/>
        </authorList>
    </citation>
    <scope>NUCLEOTIDE SEQUENCE [LARGE SCALE GENOMIC DNA]</scope>
    <source>
        <strain evidence="3 6">BC12-B1</strain>
    </source>
</reference>
<dbReference type="SUPFAM" id="SSF50341">
    <property type="entry name" value="CheW-like"/>
    <property type="match status" value="1"/>
</dbReference>
<dbReference type="Proteomes" id="UP000199289">
    <property type="component" value="Unassembled WGS sequence"/>
</dbReference>
<dbReference type="EMBL" id="FNKQ01000002">
    <property type="protein sequence ID" value="SDQ50039.1"/>
    <property type="molecule type" value="Genomic_DNA"/>
</dbReference>
<dbReference type="InterPro" id="IPR002545">
    <property type="entry name" value="CheW-lke_dom"/>
</dbReference>
<dbReference type="GO" id="GO:0006935">
    <property type="term" value="P:chemotaxis"/>
    <property type="evidence" value="ECO:0007669"/>
    <property type="project" value="InterPro"/>
</dbReference>
<feature type="domain" description="CheW-like" evidence="2">
    <location>
        <begin position="28"/>
        <end position="165"/>
    </location>
</feature>
<dbReference type="AlphaFoldDB" id="A0A1H1BDN9"/>
<evidence type="ECO:0000313" key="6">
    <source>
        <dbReference type="Proteomes" id="UP000255421"/>
    </source>
</evidence>